<sequence>MSTILAFAGSNSSTSINHALVAYLTTQLKSTSFELFKLADMDLIVYSEDEQRDNGFPSSINQIYKHIQASKGIIISVNEHNSNPSAFFKNVLDWLSRLDRKFLEDKKVFLLSASTGARGGIGALEIVEKMIPRFGGEVFGTYAFPSFKENFSIEETKIINDEIKNEILEKLHQLEVSLK</sequence>
<dbReference type="InterPro" id="IPR029039">
    <property type="entry name" value="Flavoprotein-like_sf"/>
</dbReference>
<dbReference type="SUPFAM" id="SSF52218">
    <property type="entry name" value="Flavoproteins"/>
    <property type="match status" value="1"/>
</dbReference>
<keyword evidence="3" id="KW-1185">Reference proteome</keyword>
<dbReference type="GO" id="GO:0010181">
    <property type="term" value="F:FMN binding"/>
    <property type="evidence" value="ECO:0007669"/>
    <property type="project" value="TreeGrafter"/>
</dbReference>
<evidence type="ECO:0000259" key="1">
    <source>
        <dbReference type="Pfam" id="PF03358"/>
    </source>
</evidence>
<feature type="domain" description="NADPH-dependent FMN reductase-like" evidence="1">
    <location>
        <begin position="3"/>
        <end position="130"/>
    </location>
</feature>
<evidence type="ECO:0000313" key="3">
    <source>
        <dbReference type="Proteomes" id="UP000249518"/>
    </source>
</evidence>
<gene>
    <name evidence="2" type="ORF">B0I10_104168</name>
</gene>
<dbReference type="PANTHER" id="PTHR30543">
    <property type="entry name" value="CHROMATE REDUCTASE"/>
    <property type="match status" value="1"/>
</dbReference>
<name>A0A328WX85_9FLAO</name>
<dbReference type="GO" id="GO:0016491">
    <property type="term" value="F:oxidoreductase activity"/>
    <property type="evidence" value="ECO:0007669"/>
    <property type="project" value="InterPro"/>
</dbReference>
<dbReference type="Gene3D" id="3.40.50.360">
    <property type="match status" value="1"/>
</dbReference>
<accession>A0A328WX85</accession>
<comment type="caution">
    <text evidence="2">The sequence shown here is derived from an EMBL/GenBank/DDBJ whole genome shotgun (WGS) entry which is preliminary data.</text>
</comment>
<organism evidence="2 3">
    <name type="scientific">Flavobacterium lacus</name>
    <dbReference type="NCBI Taxonomy" id="1353778"/>
    <lineage>
        <taxon>Bacteria</taxon>
        <taxon>Pseudomonadati</taxon>
        <taxon>Bacteroidota</taxon>
        <taxon>Flavobacteriia</taxon>
        <taxon>Flavobacteriales</taxon>
        <taxon>Flavobacteriaceae</taxon>
        <taxon>Flavobacterium</taxon>
    </lineage>
</organism>
<protein>
    <submittedName>
        <fullName evidence="2">NAD(P)H-dependent FMN reductase</fullName>
    </submittedName>
</protein>
<dbReference type="AlphaFoldDB" id="A0A328WX85"/>
<dbReference type="Proteomes" id="UP000249518">
    <property type="component" value="Unassembled WGS sequence"/>
</dbReference>
<dbReference type="RefSeq" id="WP_112085479.1">
    <property type="nucleotide sequence ID" value="NZ_QLSV01000004.1"/>
</dbReference>
<dbReference type="InterPro" id="IPR050712">
    <property type="entry name" value="NAD(P)H-dep_reductase"/>
</dbReference>
<dbReference type="OrthoDB" id="5767802at2"/>
<reference evidence="2 3" key="1">
    <citation type="submission" date="2018-06" db="EMBL/GenBank/DDBJ databases">
        <title>Genomic Encyclopedia of Type Strains, Phase III (KMG-III): the genomes of soil and plant-associated and newly described type strains.</title>
        <authorList>
            <person name="Whitman W."/>
        </authorList>
    </citation>
    <scope>NUCLEOTIDE SEQUENCE [LARGE SCALE GENOMIC DNA]</scope>
    <source>
        <strain evidence="2 3">CGMCC 1.12504</strain>
    </source>
</reference>
<evidence type="ECO:0000313" key="2">
    <source>
        <dbReference type="EMBL" id="RAR49027.1"/>
    </source>
</evidence>
<dbReference type="EMBL" id="QLSV01000004">
    <property type="protein sequence ID" value="RAR49027.1"/>
    <property type="molecule type" value="Genomic_DNA"/>
</dbReference>
<dbReference type="InterPro" id="IPR005025">
    <property type="entry name" value="FMN_Rdtase-like_dom"/>
</dbReference>
<dbReference type="PANTHER" id="PTHR30543:SF21">
    <property type="entry name" value="NAD(P)H-DEPENDENT FMN REDUCTASE LOT6"/>
    <property type="match status" value="1"/>
</dbReference>
<proteinExistence type="predicted"/>
<dbReference type="Pfam" id="PF03358">
    <property type="entry name" value="FMN_red"/>
    <property type="match status" value="1"/>
</dbReference>
<dbReference type="GO" id="GO:0005829">
    <property type="term" value="C:cytosol"/>
    <property type="evidence" value="ECO:0007669"/>
    <property type="project" value="TreeGrafter"/>
</dbReference>